<sequence>MTEPLPGLDLDRLGPWLADNVEGAGADLTASHISGGKSNLTYEVSDGTHEWIVRRPPLGHVLATAHDMRREHTVITALRDTDVPVPHTYAFCADEEVLGAQFYVMEKVDGRPYRFARELEPLGAARTRAISEQLIDVMASLHAVDPAEVGLSEFGRPEGFLSRQVGRWKKQIDASYSRDLPAADELHRLLEARVGAAEAASSGPGIVHGDYRLDNVLTDDADQIKAVVDWEMATLGDPVTDLAILLTYQQMATVSGDGTVTDVSNAPGWLSAEEIIARYDAASHRDLGEFGFYLGLAAYKLAAILEGIHYRYLKGQTVGPGFDKIGDGIHPLLDMGLSAMKEK</sequence>
<dbReference type="SUPFAM" id="SSF56112">
    <property type="entry name" value="Protein kinase-like (PK-like)"/>
    <property type="match status" value="1"/>
</dbReference>
<dbReference type="Proteomes" id="UP000320209">
    <property type="component" value="Unassembled WGS sequence"/>
</dbReference>
<dbReference type="AlphaFoldDB" id="A0A543ACA2"/>
<dbReference type="OrthoDB" id="3806873at2"/>
<dbReference type="Gene3D" id="3.30.200.20">
    <property type="entry name" value="Phosphorylase Kinase, domain 1"/>
    <property type="match status" value="1"/>
</dbReference>
<dbReference type="Gene3D" id="3.90.1200.10">
    <property type="match status" value="1"/>
</dbReference>
<dbReference type="Pfam" id="PF01636">
    <property type="entry name" value="APH"/>
    <property type="match status" value="1"/>
</dbReference>
<dbReference type="InterPro" id="IPR051678">
    <property type="entry name" value="AGP_Transferase"/>
</dbReference>
<dbReference type="InterPro" id="IPR041726">
    <property type="entry name" value="ACAD10_11_N"/>
</dbReference>
<dbReference type="InterPro" id="IPR002575">
    <property type="entry name" value="Aminoglycoside_PTrfase"/>
</dbReference>
<feature type="domain" description="Aminoglycoside phosphotransferase" evidence="1">
    <location>
        <begin position="31"/>
        <end position="248"/>
    </location>
</feature>
<reference evidence="2 3" key="1">
    <citation type="submission" date="2019-06" db="EMBL/GenBank/DDBJ databases">
        <title>Sequencing the genomes of 1000 actinobacteria strains.</title>
        <authorList>
            <person name="Klenk H.-P."/>
        </authorList>
    </citation>
    <scope>NUCLEOTIDE SEQUENCE [LARGE SCALE GENOMIC DNA]</scope>
    <source>
        <strain evidence="2 3">DSM 25218</strain>
    </source>
</reference>
<dbReference type="InterPro" id="IPR011009">
    <property type="entry name" value="Kinase-like_dom_sf"/>
</dbReference>
<gene>
    <name evidence="2" type="ORF">FB381_4151</name>
</gene>
<dbReference type="GO" id="GO:0016301">
    <property type="term" value="F:kinase activity"/>
    <property type="evidence" value="ECO:0007669"/>
    <property type="project" value="UniProtKB-KW"/>
</dbReference>
<dbReference type="RefSeq" id="WP_141782008.1">
    <property type="nucleotide sequence ID" value="NZ_VFOV01000001.1"/>
</dbReference>
<dbReference type="PANTHER" id="PTHR21310:SF40">
    <property type="entry name" value="AMINOGLYCOSIDE PHOSPHOTRANSFERASE DOMAIN-CONTAINING PROTEIN-RELATED"/>
    <property type="match status" value="1"/>
</dbReference>
<evidence type="ECO:0000313" key="2">
    <source>
        <dbReference type="EMBL" id="TQL70222.1"/>
    </source>
</evidence>
<accession>A0A543ACA2</accession>
<comment type="caution">
    <text evidence="2">The sequence shown here is derived from an EMBL/GenBank/DDBJ whole genome shotgun (WGS) entry which is preliminary data.</text>
</comment>
<keyword evidence="3" id="KW-1185">Reference proteome</keyword>
<dbReference type="PANTHER" id="PTHR21310">
    <property type="entry name" value="AMINOGLYCOSIDE PHOSPHOTRANSFERASE-RELATED-RELATED"/>
    <property type="match status" value="1"/>
</dbReference>
<proteinExistence type="predicted"/>
<dbReference type="EMBL" id="VFOV01000001">
    <property type="protein sequence ID" value="TQL70222.1"/>
    <property type="molecule type" value="Genomic_DNA"/>
</dbReference>
<keyword evidence="2" id="KW-0808">Transferase</keyword>
<evidence type="ECO:0000313" key="3">
    <source>
        <dbReference type="Proteomes" id="UP000320209"/>
    </source>
</evidence>
<organism evidence="2 3">
    <name type="scientific">Nocardioides albertanoniae</name>
    <dbReference type="NCBI Taxonomy" id="1175486"/>
    <lineage>
        <taxon>Bacteria</taxon>
        <taxon>Bacillati</taxon>
        <taxon>Actinomycetota</taxon>
        <taxon>Actinomycetes</taxon>
        <taxon>Propionibacteriales</taxon>
        <taxon>Nocardioidaceae</taxon>
        <taxon>Nocardioides</taxon>
    </lineage>
</organism>
<dbReference type="CDD" id="cd05154">
    <property type="entry name" value="ACAD10_11_N-like"/>
    <property type="match status" value="1"/>
</dbReference>
<keyword evidence="2" id="KW-0418">Kinase</keyword>
<evidence type="ECO:0000259" key="1">
    <source>
        <dbReference type="Pfam" id="PF01636"/>
    </source>
</evidence>
<protein>
    <submittedName>
        <fullName evidence="2">Aminoglycoside phosphotransferase (APT) family kinase protein</fullName>
    </submittedName>
</protein>
<name>A0A543ACA2_9ACTN</name>